<protein>
    <submittedName>
        <fullName evidence="1">Uncharacterized protein</fullName>
    </submittedName>
</protein>
<evidence type="ECO:0000313" key="1">
    <source>
        <dbReference type="EnsemblPlants" id="AVESA.00010b.r2.7CG0696810.1.CDS"/>
    </source>
</evidence>
<dbReference type="Proteomes" id="UP001732700">
    <property type="component" value="Chromosome 7C"/>
</dbReference>
<reference evidence="1" key="2">
    <citation type="submission" date="2025-09" db="UniProtKB">
        <authorList>
            <consortium name="EnsemblPlants"/>
        </authorList>
    </citation>
    <scope>IDENTIFICATION</scope>
</reference>
<accession>A0ACD6A4C5</accession>
<organism evidence="1 2">
    <name type="scientific">Avena sativa</name>
    <name type="common">Oat</name>
    <dbReference type="NCBI Taxonomy" id="4498"/>
    <lineage>
        <taxon>Eukaryota</taxon>
        <taxon>Viridiplantae</taxon>
        <taxon>Streptophyta</taxon>
        <taxon>Embryophyta</taxon>
        <taxon>Tracheophyta</taxon>
        <taxon>Spermatophyta</taxon>
        <taxon>Magnoliopsida</taxon>
        <taxon>Liliopsida</taxon>
        <taxon>Poales</taxon>
        <taxon>Poaceae</taxon>
        <taxon>BOP clade</taxon>
        <taxon>Pooideae</taxon>
        <taxon>Poodae</taxon>
        <taxon>Poeae</taxon>
        <taxon>Poeae Chloroplast Group 1 (Aveneae type)</taxon>
        <taxon>Aveninae</taxon>
        <taxon>Avena</taxon>
    </lineage>
</organism>
<name>A0ACD6A4C5_AVESA</name>
<sequence length="754" mass="83794">MAMPTRVFVVHMLYPLAARLFLRAKKAGMMSEGYVWVATDGIGSFMDRLSPEDIEAMQGVVSLQPYVNVTTNEVKNFSARLRTRSRLENPGDEDVVDSTIMRLWAYDAAWAIAAAAEAALVPGPAFRTPQRRRSSTALTDLDSLGVSTTGATLLKAVLATTFDGISGKFKLVDGQLQLPAYEVLNIIGKGARTVGFWTPESGISQDLLDPDDGGNNALRQILWPGEPRSTPKGWVVSPNAPMLRVIVPVKRGFKQFVGVSRNSTTGETKITGYCIDLFDEVMKNLPYPVSYRYVPRDPSLESYDELVDLVRDQGADMIVGDVTITASRMTKADFTMPFTETGWSMVVAVQKDTSSTMWIFVYPLSASLWLASFAFFCFTGFVVWVIEHRINPEFRGTPWQQFGLIFYFAFSTLVFSHKEKLESNLSRLVVIIWVFVVLILTSSYTASLTSMLTVEKLLPRVTDVRELQRRGDYIGYQEGSFIKSSLLQMGFSEDRMREYNSEEEYADALSRGSANGGVEAVFDEMPYLKFFLSQYCDGYMMLGPIYKTDGFGFVFPRDSPMTGDVSREILTLDVAEKRSKIEKAWFGEPGTCRNQRKPAVGSSANLSLESFGGLFLVTGVASGITLFLNLATFAYRERDELRAAEATTGSGSGRSVSLRSRLRAWLHHYDRKDLRFPTFKTNDESVRNGNNDCADRTPRWTVEIPRNNDATSPFGVRISSEMNMASSPEETPSSELGNPFEQGGGGAATSVETR</sequence>
<evidence type="ECO:0000313" key="2">
    <source>
        <dbReference type="Proteomes" id="UP001732700"/>
    </source>
</evidence>
<keyword evidence="2" id="KW-1185">Reference proteome</keyword>
<proteinExistence type="predicted"/>
<dbReference type="EnsemblPlants" id="AVESA.00010b.r2.7CG0696810.1">
    <property type="protein sequence ID" value="AVESA.00010b.r2.7CG0696810.1.CDS"/>
    <property type="gene ID" value="AVESA.00010b.r2.7CG0696810"/>
</dbReference>
<reference evidence="1" key="1">
    <citation type="submission" date="2021-05" db="EMBL/GenBank/DDBJ databases">
        <authorList>
            <person name="Scholz U."/>
            <person name="Mascher M."/>
            <person name="Fiebig A."/>
        </authorList>
    </citation>
    <scope>NUCLEOTIDE SEQUENCE [LARGE SCALE GENOMIC DNA]</scope>
</reference>